<sequence>MKDTEEIIKTIIRCASKVRRHLAAGFLESVYQKALTIELEACGLRAETEYPIQVYYGDTVVGEFRADILVEQRVIVELKAVMNLHPMHEAQLVSYLTATHIDDGLLINFGGERLEIKRKYRIYRPPLT</sequence>
<gene>
    <name evidence="1" type="ORF">H9814_09835</name>
</gene>
<dbReference type="Pfam" id="PF13366">
    <property type="entry name" value="PDDEXK_3"/>
    <property type="match status" value="1"/>
</dbReference>
<dbReference type="NCBIfam" id="TIGR04256">
    <property type="entry name" value="GxxExxY"/>
    <property type="match status" value="1"/>
</dbReference>
<evidence type="ECO:0000313" key="2">
    <source>
        <dbReference type="Proteomes" id="UP000824028"/>
    </source>
</evidence>
<comment type="caution">
    <text evidence="1">The sequence shown here is derived from an EMBL/GenBank/DDBJ whole genome shotgun (WGS) entry which is preliminary data.</text>
</comment>
<name>A0A9D2J1T0_9BACE</name>
<dbReference type="AlphaFoldDB" id="A0A9D2J1T0"/>
<evidence type="ECO:0000313" key="1">
    <source>
        <dbReference type="EMBL" id="HIZ33815.1"/>
    </source>
</evidence>
<protein>
    <submittedName>
        <fullName evidence="1">GxxExxY protein</fullName>
    </submittedName>
</protein>
<proteinExistence type="predicted"/>
<dbReference type="Proteomes" id="UP000824028">
    <property type="component" value="Unassembled WGS sequence"/>
</dbReference>
<dbReference type="EMBL" id="DXBX01000082">
    <property type="protein sequence ID" value="HIZ33815.1"/>
    <property type="molecule type" value="Genomic_DNA"/>
</dbReference>
<dbReference type="InterPro" id="IPR026350">
    <property type="entry name" value="GxxExxY"/>
</dbReference>
<reference evidence="1" key="2">
    <citation type="submission" date="2021-04" db="EMBL/GenBank/DDBJ databases">
        <authorList>
            <person name="Gilroy R."/>
        </authorList>
    </citation>
    <scope>NUCLEOTIDE SEQUENCE</scope>
    <source>
        <strain evidence="1">ChiHjej9B8-1298</strain>
    </source>
</reference>
<reference evidence="1" key="1">
    <citation type="journal article" date="2021" name="PeerJ">
        <title>Extensive microbial diversity within the chicken gut microbiome revealed by metagenomics and culture.</title>
        <authorList>
            <person name="Gilroy R."/>
            <person name="Ravi A."/>
            <person name="Getino M."/>
            <person name="Pursley I."/>
            <person name="Horton D.L."/>
            <person name="Alikhan N.F."/>
            <person name="Baker D."/>
            <person name="Gharbi K."/>
            <person name="Hall N."/>
            <person name="Watson M."/>
            <person name="Adriaenssens E.M."/>
            <person name="Foster-Nyarko E."/>
            <person name="Jarju S."/>
            <person name="Secka A."/>
            <person name="Antonio M."/>
            <person name="Oren A."/>
            <person name="Chaudhuri R.R."/>
            <person name="La Ragione R."/>
            <person name="Hildebrand F."/>
            <person name="Pallen M.J."/>
        </authorList>
    </citation>
    <scope>NUCLEOTIDE SEQUENCE</scope>
    <source>
        <strain evidence="1">ChiHjej9B8-1298</strain>
    </source>
</reference>
<accession>A0A9D2J1T0</accession>
<organism evidence="1 2">
    <name type="scientific">Candidatus Bacteroides merdigallinarum</name>
    <dbReference type="NCBI Taxonomy" id="2838473"/>
    <lineage>
        <taxon>Bacteria</taxon>
        <taxon>Pseudomonadati</taxon>
        <taxon>Bacteroidota</taxon>
        <taxon>Bacteroidia</taxon>
        <taxon>Bacteroidales</taxon>
        <taxon>Bacteroidaceae</taxon>
        <taxon>Bacteroides</taxon>
    </lineage>
</organism>